<dbReference type="InterPro" id="IPR036864">
    <property type="entry name" value="Zn2-C6_fun-type_DNA-bd_sf"/>
</dbReference>
<evidence type="ECO:0000256" key="4">
    <source>
        <dbReference type="ARBA" id="ARBA00023163"/>
    </source>
</evidence>
<comment type="caution">
    <text evidence="8">The sequence shown here is derived from an EMBL/GenBank/DDBJ whole genome shotgun (WGS) entry which is preliminary data.</text>
</comment>
<dbReference type="SUPFAM" id="SSF57701">
    <property type="entry name" value="Zn2/Cys6 DNA-binding domain"/>
    <property type="match status" value="2"/>
</dbReference>
<organism evidence="8 9">
    <name type="scientific">Bionectria ochroleuca</name>
    <name type="common">Gliocladium roseum</name>
    <dbReference type="NCBI Taxonomy" id="29856"/>
    <lineage>
        <taxon>Eukaryota</taxon>
        <taxon>Fungi</taxon>
        <taxon>Dikarya</taxon>
        <taxon>Ascomycota</taxon>
        <taxon>Pezizomycotina</taxon>
        <taxon>Sordariomycetes</taxon>
        <taxon>Hypocreomycetidae</taxon>
        <taxon>Hypocreales</taxon>
        <taxon>Bionectriaceae</taxon>
        <taxon>Clonostachys</taxon>
    </lineage>
</organism>
<dbReference type="CDD" id="cd12148">
    <property type="entry name" value="fungal_TF_MHR"/>
    <property type="match status" value="1"/>
</dbReference>
<keyword evidence="9" id="KW-1185">Reference proteome</keyword>
<dbReference type="PROSITE" id="PS00463">
    <property type="entry name" value="ZN2_CY6_FUNGAL_1"/>
    <property type="match status" value="2"/>
</dbReference>
<proteinExistence type="predicted"/>
<keyword evidence="3" id="KW-0805">Transcription regulation</keyword>
<dbReference type="PANTHER" id="PTHR47338">
    <property type="entry name" value="ZN(II)2CYS6 TRANSCRIPTION FACTOR (EUROFUNG)-RELATED"/>
    <property type="match status" value="1"/>
</dbReference>
<dbReference type="PROSITE" id="PS50048">
    <property type="entry name" value="ZN2_CY6_FUNGAL_2"/>
    <property type="match status" value="2"/>
</dbReference>
<sequence length="677" mass="77127">MPPSRRRRTRTGCLTCRARRIKCDEAAAICTQCSRSDLQCLRSRNESLSETTRSRLAFTAKNNDRRLTQAGTKRQRVQRSCVSCKLIKKRCNGERPLCDRCLKKDQPCIYDEETSPDSSRNSIAGDRQIVPSLSRSPFLSPTATVDLPGRIIAQDLCKTFFDEIAPLRCLGFLHRHIFLQHVQNCEDSQEPLLLSVCALATKSIKHRELWEIGCRWARIAQGLVLAEIQDISVHRLMCIVLLYEHATRTSDHRLCFMLSGLASRYTQALSLNLEYDHDMLSTTSLLSPVERESRRRLMWACYIVDTMVACGLNHLQAIDTTTIQIQLPCDDKYFLYKVARITAKVPVCFESTAKFDAPISTENQDTHAFLIRLFLIRDRILRYVHDHTDKEDPWRLMSALADLEHWKESLPPELQFNYDVIVIRKEQSMLSALVSLHVQYHQINCLLFRCTIPSMLFPARAHTGLSRNASMEFLSDSRRGWFDHACAMSAIFKVALEQKPESMEDPAVGFSTYNAIIIKFLYLTNFVPSEERLARLESILPLVDIDLQFLRELHEYHPSVRSTYLAAECLVDEAKLRISQDPTITLSESGNLVGVFNFPTDCISLDHRTNQLSTIAQMRKNLPEMHAPDLASVPLSCGPQSPGEPERLWLWIDGGAERGQSDPASEISDQGPKDMYG</sequence>
<dbReference type="SMART" id="SM00066">
    <property type="entry name" value="GAL4"/>
    <property type="match status" value="2"/>
</dbReference>
<gene>
    <name evidence="8" type="ORF">CLO192961_LOCUS266472</name>
</gene>
<accession>A0ABY6UI84</accession>
<dbReference type="Proteomes" id="UP000766486">
    <property type="component" value="Unassembled WGS sequence"/>
</dbReference>
<evidence type="ECO:0000313" key="9">
    <source>
        <dbReference type="Proteomes" id="UP000766486"/>
    </source>
</evidence>
<feature type="domain" description="Zn(2)-C6 fungal-type" evidence="7">
    <location>
        <begin position="12"/>
        <end position="40"/>
    </location>
</feature>
<evidence type="ECO:0000256" key="2">
    <source>
        <dbReference type="ARBA" id="ARBA00022723"/>
    </source>
</evidence>
<evidence type="ECO:0000256" key="3">
    <source>
        <dbReference type="ARBA" id="ARBA00023015"/>
    </source>
</evidence>
<evidence type="ECO:0000259" key="7">
    <source>
        <dbReference type="PROSITE" id="PS50048"/>
    </source>
</evidence>
<protein>
    <recommendedName>
        <fullName evidence="7">Zn(2)-C6 fungal-type domain-containing protein</fullName>
    </recommendedName>
</protein>
<keyword evidence="2" id="KW-0479">Metal-binding</keyword>
<keyword evidence="4" id="KW-0804">Transcription</keyword>
<dbReference type="InterPro" id="IPR050815">
    <property type="entry name" value="TF_fung"/>
</dbReference>
<feature type="region of interest" description="Disordered" evidence="6">
    <location>
        <begin position="652"/>
        <end position="677"/>
    </location>
</feature>
<evidence type="ECO:0000256" key="1">
    <source>
        <dbReference type="ARBA" id="ARBA00004123"/>
    </source>
</evidence>
<name>A0ABY6UI84_BIOOC</name>
<dbReference type="Pfam" id="PF00172">
    <property type="entry name" value="Zn_clus"/>
    <property type="match status" value="2"/>
</dbReference>
<dbReference type="InterPro" id="IPR007219">
    <property type="entry name" value="XnlR_reg_dom"/>
</dbReference>
<reference evidence="8 9" key="1">
    <citation type="submission" date="2019-06" db="EMBL/GenBank/DDBJ databases">
        <authorList>
            <person name="Broberg M."/>
        </authorList>
    </citation>
    <scope>NUCLEOTIDE SEQUENCE [LARGE SCALE GENOMIC DNA]</scope>
</reference>
<dbReference type="PANTHER" id="PTHR47338:SF7">
    <property type="entry name" value="ZN(II)2CYS6 TRANSCRIPTION FACTOR (EUROFUNG)"/>
    <property type="match status" value="1"/>
</dbReference>
<dbReference type="CDD" id="cd00067">
    <property type="entry name" value="GAL4"/>
    <property type="match status" value="2"/>
</dbReference>
<dbReference type="EMBL" id="CABFNS010000809">
    <property type="protein sequence ID" value="VUC29752.1"/>
    <property type="molecule type" value="Genomic_DNA"/>
</dbReference>
<evidence type="ECO:0000256" key="6">
    <source>
        <dbReference type="SAM" id="MobiDB-lite"/>
    </source>
</evidence>
<dbReference type="InterPro" id="IPR001138">
    <property type="entry name" value="Zn2Cys6_DnaBD"/>
</dbReference>
<evidence type="ECO:0000256" key="5">
    <source>
        <dbReference type="ARBA" id="ARBA00023242"/>
    </source>
</evidence>
<comment type="subcellular location">
    <subcellularLocation>
        <location evidence="1">Nucleus</location>
    </subcellularLocation>
</comment>
<keyword evidence="5" id="KW-0539">Nucleus</keyword>
<dbReference type="SMART" id="SM00906">
    <property type="entry name" value="Fungal_trans"/>
    <property type="match status" value="1"/>
</dbReference>
<feature type="domain" description="Zn(2)-C6 fungal-type" evidence="7">
    <location>
        <begin position="80"/>
        <end position="110"/>
    </location>
</feature>
<evidence type="ECO:0000313" key="8">
    <source>
        <dbReference type="EMBL" id="VUC29752.1"/>
    </source>
</evidence>
<dbReference type="Pfam" id="PF04082">
    <property type="entry name" value="Fungal_trans"/>
    <property type="match status" value="1"/>
</dbReference>
<dbReference type="Gene3D" id="4.10.240.10">
    <property type="entry name" value="Zn(2)-C6 fungal-type DNA-binding domain"/>
    <property type="match status" value="2"/>
</dbReference>